<accession>A0A565C509</accession>
<keyword evidence="3" id="KW-1185">Reference proteome</keyword>
<evidence type="ECO:0000313" key="2">
    <source>
        <dbReference type="EMBL" id="VVB08754.1"/>
    </source>
</evidence>
<reference evidence="2" key="1">
    <citation type="submission" date="2019-07" db="EMBL/GenBank/DDBJ databases">
        <authorList>
            <person name="Dittberner H."/>
        </authorList>
    </citation>
    <scope>NUCLEOTIDE SEQUENCE [LARGE SCALE GENOMIC DNA]</scope>
</reference>
<sequence length="70" mass="7665">MSLVADSTEIQQECKSGATENNNDDEAKLDATTSMQKHQVIPIRAGKNQVINGEGDTTCFSFIRCFIPCL</sequence>
<feature type="compositionally biased region" description="Polar residues" evidence="1">
    <location>
        <begin position="8"/>
        <end position="21"/>
    </location>
</feature>
<evidence type="ECO:0000256" key="1">
    <source>
        <dbReference type="SAM" id="MobiDB-lite"/>
    </source>
</evidence>
<evidence type="ECO:0000313" key="3">
    <source>
        <dbReference type="Proteomes" id="UP000489600"/>
    </source>
</evidence>
<feature type="region of interest" description="Disordered" evidence="1">
    <location>
        <begin position="1"/>
        <end position="26"/>
    </location>
</feature>
<comment type="caution">
    <text evidence="2">The sequence shown here is derived from an EMBL/GenBank/DDBJ whole genome shotgun (WGS) entry which is preliminary data.</text>
</comment>
<name>A0A565C509_9BRAS</name>
<dbReference type="OrthoDB" id="10485756at2759"/>
<proteinExistence type="predicted"/>
<dbReference type="EMBL" id="CABITT030000006">
    <property type="protein sequence ID" value="VVB08754.1"/>
    <property type="molecule type" value="Genomic_DNA"/>
</dbReference>
<protein>
    <submittedName>
        <fullName evidence="2">Uncharacterized protein</fullName>
    </submittedName>
</protein>
<organism evidence="2 3">
    <name type="scientific">Arabis nemorensis</name>
    <dbReference type="NCBI Taxonomy" id="586526"/>
    <lineage>
        <taxon>Eukaryota</taxon>
        <taxon>Viridiplantae</taxon>
        <taxon>Streptophyta</taxon>
        <taxon>Embryophyta</taxon>
        <taxon>Tracheophyta</taxon>
        <taxon>Spermatophyta</taxon>
        <taxon>Magnoliopsida</taxon>
        <taxon>eudicotyledons</taxon>
        <taxon>Gunneridae</taxon>
        <taxon>Pentapetalae</taxon>
        <taxon>rosids</taxon>
        <taxon>malvids</taxon>
        <taxon>Brassicales</taxon>
        <taxon>Brassicaceae</taxon>
        <taxon>Arabideae</taxon>
        <taxon>Arabis</taxon>
    </lineage>
</organism>
<gene>
    <name evidence="2" type="ORF">ANE_LOCUS19198</name>
</gene>
<dbReference type="AlphaFoldDB" id="A0A565C509"/>
<dbReference type="Proteomes" id="UP000489600">
    <property type="component" value="Unassembled WGS sequence"/>
</dbReference>